<keyword evidence="2" id="KW-1185">Reference proteome</keyword>
<protein>
    <submittedName>
        <fullName evidence="1">Uncharacterized protein</fullName>
    </submittedName>
</protein>
<reference evidence="1 2" key="1">
    <citation type="submission" date="2023-01" db="EMBL/GenBank/DDBJ databases">
        <authorList>
            <person name="Kreplak J."/>
        </authorList>
    </citation>
    <scope>NUCLEOTIDE SEQUENCE [LARGE SCALE GENOMIC DNA]</scope>
</reference>
<evidence type="ECO:0000313" key="2">
    <source>
        <dbReference type="Proteomes" id="UP001157006"/>
    </source>
</evidence>
<accession>A0AAV0YWI1</accession>
<dbReference type="Proteomes" id="UP001157006">
    <property type="component" value="Chromosome 1L"/>
</dbReference>
<dbReference type="EMBL" id="OX451736">
    <property type="protein sequence ID" value="CAI8588939.1"/>
    <property type="molecule type" value="Genomic_DNA"/>
</dbReference>
<dbReference type="AlphaFoldDB" id="A0AAV0YWI1"/>
<organism evidence="1 2">
    <name type="scientific">Vicia faba</name>
    <name type="common">Broad bean</name>
    <name type="synonym">Faba vulgaris</name>
    <dbReference type="NCBI Taxonomy" id="3906"/>
    <lineage>
        <taxon>Eukaryota</taxon>
        <taxon>Viridiplantae</taxon>
        <taxon>Streptophyta</taxon>
        <taxon>Embryophyta</taxon>
        <taxon>Tracheophyta</taxon>
        <taxon>Spermatophyta</taxon>
        <taxon>Magnoliopsida</taxon>
        <taxon>eudicotyledons</taxon>
        <taxon>Gunneridae</taxon>
        <taxon>Pentapetalae</taxon>
        <taxon>rosids</taxon>
        <taxon>fabids</taxon>
        <taxon>Fabales</taxon>
        <taxon>Fabaceae</taxon>
        <taxon>Papilionoideae</taxon>
        <taxon>50 kb inversion clade</taxon>
        <taxon>NPAAA clade</taxon>
        <taxon>Hologalegina</taxon>
        <taxon>IRL clade</taxon>
        <taxon>Fabeae</taxon>
        <taxon>Vicia</taxon>
    </lineage>
</organism>
<sequence length="107" mass="12234">MSDLSFILNLPDKDKMEMAYELAHSMFKVNNIFSIISAGRGDVWPLEVIGVNSLKEVMEIHGFPSDLNAHVTGFEGSLEDAEKRCKTFYDSVKEKTRHMEEHHMAFL</sequence>
<proteinExistence type="predicted"/>
<gene>
    <name evidence="1" type="ORF">VFH_I371040</name>
</gene>
<name>A0AAV0YWI1_VICFA</name>
<evidence type="ECO:0000313" key="1">
    <source>
        <dbReference type="EMBL" id="CAI8588939.1"/>
    </source>
</evidence>